<evidence type="ECO:0000256" key="4">
    <source>
        <dbReference type="ARBA" id="ARBA00022679"/>
    </source>
</evidence>
<sequence length="541" mass="63553">MFSGILLGLGWPTDGSPFYLFIAFIPLLYVENYSNYSLFYVLGFSFITFLTWNSISTQWLSYTKRINGSFSIESYLIPVFFNSVFMSSVFSFSSWIKRYVKNKKIGYVFLVCLWISFEKMHLEWELSWPWLNLGNGFSNRTEWIQWYEYTGILGGSIWIWVINIGLTESIIQYQNHNNILLLYKKMFFYVGIIFFMILISCFIYIRNNKENQNKRTANVLILQPNIDPYNKKYSISTNELISKLKKLIDKKISRKSMIIVAPETMFPKKIQIENISKNKVISTFKNYLKIKSPNTIFITGAELISLYHKKNKSKTSVPIFSKTKKNIQWIDIFNSVIQIGSNKNIEFHHKSKLVPAVETFPYKKILFPILGNILFNFGGTVMELGKENFPSVFQYPYLGIKIAPIICYESIFGEYVSNFFKKKNVELMVIITNDGWWGFSQGHKQHMYYARIRAIENRKSIARSANTGVSCFINEKGEIVSYIPYGKEGVLYNKIYLNKKKTFYTKYGDFLSRISLLTTIIILLYTIIYNIYYYKIQKKFE</sequence>
<dbReference type="HAMAP" id="MF_01148">
    <property type="entry name" value="Lnt"/>
    <property type="match status" value="1"/>
</dbReference>
<feature type="transmembrane region" description="Helical" evidence="9">
    <location>
        <begin position="6"/>
        <end position="30"/>
    </location>
</feature>
<dbReference type="PANTHER" id="PTHR38686:SF1">
    <property type="entry name" value="APOLIPOPROTEIN N-ACYLTRANSFERASE"/>
    <property type="match status" value="1"/>
</dbReference>
<dbReference type="EMBL" id="AP014608">
    <property type="protein sequence ID" value="BBA16954.1"/>
    <property type="molecule type" value="Genomic_DNA"/>
</dbReference>
<feature type="transmembrane region" description="Helical" evidence="9">
    <location>
        <begin position="37"/>
        <end position="55"/>
    </location>
</feature>
<gene>
    <name evidence="9 11" type="primary">lnt</name>
    <name evidence="11" type="ORF">STAT_007</name>
</gene>
<dbReference type="RefSeq" id="WP_244273561.1">
    <property type="nucleotide sequence ID" value="NZ_AP014608.1"/>
</dbReference>
<dbReference type="InterPro" id="IPR036526">
    <property type="entry name" value="C-N_Hydrolase_sf"/>
</dbReference>
<dbReference type="EC" id="2.3.1.269" evidence="9"/>
<comment type="subcellular location">
    <subcellularLocation>
        <location evidence="1 9">Cell membrane</location>
        <topology evidence="1 9">Multi-pass membrane protein</topology>
    </subcellularLocation>
</comment>
<proteinExistence type="inferred from homology"/>
<dbReference type="GO" id="GO:0016410">
    <property type="term" value="F:N-acyltransferase activity"/>
    <property type="evidence" value="ECO:0007669"/>
    <property type="project" value="UniProtKB-UniRule"/>
</dbReference>
<feature type="transmembrane region" description="Helical" evidence="9">
    <location>
        <begin position="186"/>
        <end position="205"/>
    </location>
</feature>
<dbReference type="Gene3D" id="3.60.110.10">
    <property type="entry name" value="Carbon-nitrogen hydrolase"/>
    <property type="match status" value="1"/>
</dbReference>
<feature type="transmembrane region" description="Helical" evidence="9">
    <location>
        <begin position="510"/>
        <end position="532"/>
    </location>
</feature>
<dbReference type="Proteomes" id="UP000263619">
    <property type="component" value="Chromosome"/>
</dbReference>
<keyword evidence="8 9" id="KW-0012">Acyltransferase</keyword>
<feature type="transmembrane region" description="Helical" evidence="9">
    <location>
        <begin position="144"/>
        <end position="166"/>
    </location>
</feature>
<name>A0A224AJB2_9FLAO</name>
<keyword evidence="7 9" id="KW-0472">Membrane</keyword>
<dbReference type="Pfam" id="PF00795">
    <property type="entry name" value="CN_hydrolase"/>
    <property type="match status" value="1"/>
</dbReference>
<feature type="domain" description="CN hydrolase" evidence="10">
    <location>
        <begin position="222"/>
        <end position="497"/>
    </location>
</feature>
<dbReference type="UniPathway" id="UPA00666"/>
<dbReference type="PANTHER" id="PTHR38686">
    <property type="entry name" value="APOLIPOPROTEIN N-ACYLTRANSFERASE"/>
    <property type="match status" value="1"/>
</dbReference>
<dbReference type="InterPro" id="IPR045378">
    <property type="entry name" value="LNT_N"/>
</dbReference>
<evidence type="ECO:0000256" key="3">
    <source>
        <dbReference type="ARBA" id="ARBA00022475"/>
    </source>
</evidence>
<comment type="similarity">
    <text evidence="2 9">Belongs to the CN hydrolase family. Apolipoprotein N-acyltransferase subfamily.</text>
</comment>
<dbReference type="InterPro" id="IPR003010">
    <property type="entry name" value="C-N_Hydrolase"/>
</dbReference>
<keyword evidence="6 9" id="KW-1133">Transmembrane helix</keyword>
<keyword evidence="3 9" id="KW-1003">Cell membrane</keyword>
<reference evidence="11 12" key="1">
    <citation type="submission" date="2014-06" db="EMBL/GenBank/DDBJ databases">
        <title>Genome sequence of the intracellular symbiont Blattabacterium cuenoti, strain STAT from the wood feeding cockroach Salganea taiwanensis taiwanensis.</title>
        <authorList>
            <person name="Kinjo Y."/>
            <person name="Ohkuma M."/>
            <person name="Tokuda G."/>
        </authorList>
    </citation>
    <scope>NUCLEOTIDE SEQUENCE [LARGE SCALE GENOMIC DNA]</scope>
    <source>
        <strain evidence="11 12">STAT</strain>
    </source>
</reference>
<evidence type="ECO:0000256" key="7">
    <source>
        <dbReference type="ARBA" id="ARBA00023136"/>
    </source>
</evidence>
<accession>A0A224AJB2</accession>
<evidence type="ECO:0000256" key="2">
    <source>
        <dbReference type="ARBA" id="ARBA00010065"/>
    </source>
</evidence>
<keyword evidence="11" id="KW-0449">Lipoprotein</keyword>
<evidence type="ECO:0000313" key="12">
    <source>
        <dbReference type="Proteomes" id="UP000263619"/>
    </source>
</evidence>
<keyword evidence="5 9" id="KW-0812">Transmembrane</keyword>
<comment type="pathway">
    <text evidence="9">Protein modification; lipoprotein biosynthesis (N-acyl transfer).</text>
</comment>
<feature type="transmembrane region" description="Helical" evidence="9">
    <location>
        <begin position="75"/>
        <end position="93"/>
    </location>
</feature>
<evidence type="ECO:0000256" key="5">
    <source>
        <dbReference type="ARBA" id="ARBA00022692"/>
    </source>
</evidence>
<dbReference type="Pfam" id="PF20154">
    <property type="entry name" value="LNT_N"/>
    <property type="match status" value="1"/>
</dbReference>
<evidence type="ECO:0000259" key="10">
    <source>
        <dbReference type="PROSITE" id="PS50263"/>
    </source>
</evidence>
<evidence type="ECO:0000256" key="1">
    <source>
        <dbReference type="ARBA" id="ARBA00004651"/>
    </source>
</evidence>
<evidence type="ECO:0000256" key="9">
    <source>
        <dbReference type="HAMAP-Rule" id="MF_01148"/>
    </source>
</evidence>
<dbReference type="GO" id="GO:0005886">
    <property type="term" value="C:plasma membrane"/>
    <property type="evidence" value="ECO:0007669"/>
    <property type="project" value="UniProtKB-SubCell"/>
</dbReference>
<comment type="function">
    <text evidence="9">Catalyzes the phospholipid dependent N-acylation of the N-terminal cysteine of apolipoprotein, the last step in lipoprotein maturation.</text>
</comment>
<dbReference type="InterPro" id="IPR004563">
    <property type="entry name" value="Apolipo_AcylTrfase"/>
</dbReference>
<keyword evidence="12" id="KW-1185">Reference proteome</keyword>
<protein>
    <recommendedName>
        <fullName evidence="9">Apolipoprotein N-acyltransferase</fullName>
        <shortName evidence="9">ALP N-acyltransferase</shortName>
        <ecNumber evidence="9">2.3.1.269</ecNumber>
    </recommendedName>
</protein>
<dbReference type="PROSITE" id="PS50263">
    <property type="entry name" value="CN_HYDROLASE"/>
    <property type="match status" value="1"/>
</dbReference>
<organism evidence="11 12">
    <name type="scientific">Blattabacterium cuenoti STAT</name>
    <dbReference type="NCBI Taxonomy" id="1457030"/>
    <lineage>
        <taxon>Bacteria</taxon>
        <taxon>Pseudomonadati</taxon>
        <taxon>Bacteroidota</taxon>
        <taxon>Flavobacteriia</taxon>
        <taxon>Flavobacteriales</taxon>
        <taxon>Blattabacteriaceae</taxon>
        <taxon>Blattabacterium</taxon>
    </lineage>
</organism>
<dbReference type="AlphaFoldDB" id="A0A224AJB2"/>
<dbReference type="SUPFAM" id="SSF56317">
    <property type="entry name" value="Carbon-nitrogen hydrolase"/>
    <property type="match status" value="1"/>
</dbReference>
<evidence type="ECO:0000313" key="11">
    <source>
        <dbReference type="EMBL" id="BBA16954.1"/>
    </source>
</evidence>
<evidence type="ECO:0000256" key="6">
    <source>
        <dbReference type="ARBA" id="ARBA00022989"/>
    </source>
</evidence>
<dbReference type="GO" id="GO:0042158">
    <property type="term" value="P:lipoprotein biosynthetic process"/>
    <property type="evidence" value="ECO:0007669"/>
    <property type="project" value="UniProtKB-UniRule"/>
</dbReference>
<comment type="catalytic activity">
    <reaction evidence="9">
        <text>N-terminal S-1,2-diacyl-sn-glyceryl-L-cysteinyl-[lipoprotein] + a glycerophospholipid = N-acyl-S-1,2-diacyl-sn-glyceryl-L-cysteinyl-[lipoprotein] + a 2-acyl-sn-glycero-3-phospholipid + H(+)</text>
        <dbReference type="Rhea" id="RHEA:48228"/>
        <dbReference type="Rhea" id="RHEA-COMP:14681"/>
        <dbReference type="Rhea" id="RHEA-COMP:14684"/>
        <dbReference type="ChEBI" id="CHEBI:15378"/>
        <dbReference type="ChEBI" id="CHEBI:136912"/>
        <dbReference type="ChEBI" id="CHEBI:140656"/>
        <dbReference type="ChEBI" id="CHEBI:140657"/>
        <dbReference type="ChEBI" id="CHEBI:140660"/>
        <dbReference type="EC" id="2.3.1.269"/>
    </reaction>
</comment>
<evidence type="ECO:0000256" key="8">
    <source>
        <dbReference type="ARBA" id="ARBA00023315"/>
    </source>
</evidence>
<dbReference type="NCBIfam" id="TIGR00546">
    <property type="entry name" value="lnt"/>
    <property type="match status" value="1"/>
</dbReference>
<keyword evidence="4 9" id="KW-0808">Transferase</keyword>
<dbReference type="CDD" id="cd07571">
    <property type="entry name" value="ALP_N-acyl_transferase"/>
    <property type="match status" value="1"/>
</dbReference>